<evidence type="ECO:0000256" key="1">
    <source>
        <dbReference type="SAM" id="Phobius"/>
    </source>
</evidence>
<dbReference type="EMBL" id="FPKH01000001">
    <property type="protein sequence ID" value="SFX29073.1"/>
    <property type="molecule type" value="Genomic_DNA"/>
</dbReference>
<sequence>MFDQMMKLYFKTSVFLCCLLAIVYLFLMRKTFPMASDGSGPNGDALIAFFIFVIACILHVHTFILAIFLYRNNKNGTRIALGMLAASALLLSSHEIRSIAKRQLSDYRYNSSATTKTFKAISSGTPAEFFSYFDQIPDREKTWRYVRDLMADLAKAGRIDLLEALEIKGFPVVEAGHEQDWTDVVYAAVYSETLSPEQRLKVLEWLFSRAESFEFSLKQSRHAFFSIENFSNAFKDINNPSTRKVFDLLVRHDADFRGSNTGYVLWYSTRFGNLDHVKFLVAQKVDPNYVDGNWHTTALDEAIDKKDQAIVQELLKAGAKKASELKSAVQ</sequence>
<proteinExistence type="predicted"/>
<dbReference type="Proteomes" id="UP000182489">
    <property type="component" value="Unassembled WGS sequence"/>
</dbReference>
<accession>A0AB38C4Z2</accession>
<protein>
    <submittedName>
        <fullName evidence="2">Ankyrin repeats (3 copies)</fullName>
    </submittedName>
</protein>
<keyword evidence="1" id="KW-0812">Transmembrane</keyword>
<keyword evidence="1" id="KW-0472">Membrane</keyword>
<name>A0AB38C4Z2_9BURK</name>
<keyword evidence="1" id="KW-1133">Transmembrane helix</keyword>
<dbReference type="InterPro" id="IPR036770">
    <property type="entry name" value="Ankyrin_rpt-contain_sf"/>
</dbReference>
<comment type="caution">
    <text evidence="2">The sequence shown here is derived from an EMBL/GenBank/DDBJ whole genome shotgun (WGS) entry which is preliminary data.</text>
</comment>
<dbReference type="RefSeq" id="WP_072453357.1">
    <property type="nucleotide sequence ID" value="NZ_FPKH01000001.1"/>
</dbReference>
<organism evidence="2 3">
    <name type="scientific">Janthinobacterium lividum</name>
    <dbReference type="NCBI Taxonomy" id="29581"/>
    <lineage>
        <taxon>Bacteria</taxon>
        <taxon>Pseudomonadati</taxon>
        <taxon>Pseudomonadota</taxon>
        <taxon>Betaproteobacteria</taxon>
        <taxon>Burkholderiales</taxon>
        <taxon>Oxalobacteraceae</taxon>
        <taxon>Janthinobacterium</taxon>
    </lineage>
</organism>
<dbReference type="AlphaFoldDB" id="A0AB38C4Z2"/>
<dbReference type="Pfam" id="PF12796">
    <property type="entry name" value="Ank_2"/>
    <property type="match status" value="1"/>
</dbReference>
<reference evidence="2 3" key="1">
    <citation type="submission" date="2016-11" db="EMBL/GenBank/DDBJ databases">
        <authorList>
            <person name="Varghese N."/>
            <person name="Submissions S."/>
        </authorList>
    </citation>
    <scope>NUCLEOTIDE SEQUENCE [LARGE SCALE GENOMIC DNA]</scope>
    <source>
        <strain evidence="2 3">NFR18</strain>
    </source>
</reference>
<gene>
    <name evidence="2" type="ORF">SAMN03097694_1485</name>
</gene>
<feature type="transmembrane region" description="Helical" evidence="1">
    <location>
        <begin position="9"/>
        <end position="27"/>
    </location>
</feature>
<feature type="transmembrane region" description="Helical" evidence="1">
    <location>
        <begin position="47"/>
        <end position="70"/>
    </location>
</feature>
<evidence type="ECO:0000313" key="3">
    <source>
        <dbReference type="Proteomes" id="UP000182489"/>
    </source>
</evidence>
<dbReference type="InterPro" id="IPR002110">
    <property type="entry name" value="Ankyrin_rpt"/>
</dbReference>
<evidence type="ECO:0000313" key="2">
    <source>
        <dbReference type="EMBL" id="SFX29073.1"/>
    </source>
</evidence>
<dbReference type="SUPFAM" id="SSF48403">
    <property type="entry name" value="Ankyrin repeat"/>
    <property type="match status" value="1"/>
</dbReference>
<dbReference type="Gene3D" id="1.25.40.20">
    <property type="entry name" value="Ankyrin repeat-containing domain"/>
    <property type="match status" value="1"/>
</dbReference>